<dbReference type="AlphaFoldDB" id="A0A699SX42"/>
<accession>A0A699SX42</accession>
<dbReference type="EMBL" id="BKCJ011190447">
    <property type="protein sequence ID" value="GFD01294.1"/>
    <property type="molecule type" value="Genomic_DNA"/>
</dbReference>
<name>A0A699SX42_TANCI</name>
<evidence type="ECO:0000313" key="1">
    <source>
        <dbReference type="EMBL" id="GFD01294.1"/>
    </source>
</evidence>
<comment type="caution">
    <text evidence="1">The sequence shown here is derived from an EMBL/GenBank/DDBJ whole genome shotgun (WGS) entry which is preliminary data.</text>
</comment>
<reference evidence="1" key="1">
    <citation type="journal article" date="2019" name="Sci. Rep.">
        <title>Draft genome of Tanacetum cinerariifolium, the natural source of mosquito coil.</title>
        <authorList>
            <person name="Yamashiro T."/>
            <person name="Shiraishi A."/>
            <person name="Satake H."/>
            <person name="Nakayama K."/>
        </authorList>
    </citation>
    <scope>NUCLEOTIDE SEQUENCE</scope>
</reference>
<gene>
    <name evidence="1" type="ORF">Tci_873263</name>
</gene>
<organism evidence="1">
    <name type="scientific">Tanacetum cinerariifolium</name>
    <name type="common">Dalmatian daisy</name>
    <name type="synonym">Chrysanthemum cinerariifolium</name>
    <dbReference type="NCBI Taxonomy" id="118510"/>
    <lineage>
        <taxon>Eukaryota</taxon>
        <taxon>Viridiplantae</taxon>
        <taxon>Streptophyta</taxon>
        <taxon>Embryophyta</taxon>
        <taxon>Tracheophyta</taxon>
        <taxon>Spermatophyta</taxon>
        <taxon>Magnoliopsida</taxon>
        <taxon>eudicotyledons</taxon>
        <taxon>Gunneridae</taxon>
        <taxon>Pentapetalae</taxon>
        <taxon>asterids</taxon>
        <taxon>campanulids</taxon>
        <taxon>Asterales</taxon>
        <taxon>Asteraceae</taxon>
        <taxon>Asteroideae</taxon>
        <taxon>Anthemideae</taxon>
        <taxon>Anthemidinae</taxon>
        <taxon>Tanacetum</taxon>
    </lineage>
</organism>
<sequence length="126" mass="13416">QKLGAKMRLRGRSQQFGGVVAQQGRVGRFISKKLYLCLVQRRYQRRQVAQAMFIYKQAIHASVAARSGGSSVTAARGTPCCASTGPATASSAALEAAASEPPLSRQALPVFRHSARLSKVTLGRAS</sequence>
<feature type="non-terminal residue" evidence="1">
    <location>
        <position position="1"/>
    </location>
</feature>
<protein>
    <submittedName>
        <fullName evidence="1">Uncharacterized protein</fullName>
    </submittedName>
</protein>
<proteinExistence type="predicted"/>